<evidence type="ECO:0000256" key="3">
    <source>
        <dbReference type="ARBA" id="ARBA00022801"/>
    </source>
</evidence>
<dbReference type="GO" id="GO:0051603">
    <property type="term" value="P:proteolysis involved in protein catabolic process"/>
    <property type="evidence" value="ECO:0007669"/>
    <property type="project" value="TreeGrafter"/>
</dbReference>
<dbReference type="InterPro" id="IPR001915">
    <property type="entry name" value="Peptidase_M48"/>
</dbReference>
<name>A0A4S3K585_9GAMM</name>
<accession>A0A4S3K585</accession>
<dbReference type="GO" id="GO:0004222">
    <property type="term" value="F:metalloendopeptidase activity"/>
    <property type="evidence" value="ECO:0007669"/>
    <property type="project" value="InterPro"/>
</dbReference>
<dbReference type="GO" id="GO:0016020">
    <property type="term" value="C:membrane"/>
    <property type="evidence" value="ECO:0007669"/>
    <property type="project" value="TreeGrafter"/>
</dbReference>
<keyword evidence="5 6" id="KW-0482">Metalloprotease</keyword>
<keyword evidence="2" id="KW-0479">Metal-binding</keyword>
<organism evidence="9 10">
    <name type="scientific">Panacagrimonas perspica</name>
    <dbReference type="NCBI Taxonomy" id="381431"/>
    <lineage>
        <taxon>Bacteria</taxon>
        <taxon>Pseudomonadati</taxon>
        <taxon>Pseudomonadota</taxon>
        <taxon>Gammaproteobacteria</taxon>
        <taxon>Nevskiales</taxon>
        <taxon>Nevskiaceae</taxon>
        <taxon>Panacagrimonas</taxon>
    </lineage>
</organism>
<dbReference type="Gene3D" id="3.30.2010.10">
    <property type="entry name" value="Metalloproteases ('zincins'), catalytic domain"/>
    <property type="match status" value="1"/>
</dbReference>
<evidence type="ECO:0000256" key="4">
    <source>
        <dbReference type="ARBA" id="ARBA00022833"/>
    </source>
</evidence>
<evidence type="ECO:0000256" key="6">
    <source>
        <dbReference type="RuleBase" id="RU003983"/>
    </source>
</evidence>
<evidence type="ECO:0000256" key="7">
    <source>
        <dbReference type="SAM" id="SignalP"/>
    </source>
</evidence>
<evidence type="ECO:0000259" key="8">
    <source>
        <dbReference type="Pfam" id="PF01435"/>
    </source>
</evidence>
<dbReference type="AlphaFoldDB" id="A0A4S3K585"/>
<evidence type="ECO:0000313" key="9">
    <source>
        <dbReference type="EMBL" id="TDU25742.1"/>
    </source>
</evidence>
<evidence type="ECO:0000256" key="2">
    <source>
        <dbReference type="ARBA" id="ARBA00022723"/>
    </source>
</evidence>
<dbReference type="EMBL" id="SOBT01000011">
    <property type="protein sequence ID" value="TDU25742.1"/>
    <property type="molecule type" value="Genomic_DNA"/>
</dbReference>
<comment type="caution">
    <text evidence="9">The sequence shown here is derived from an EMBL/GenBank/DDBJ whole genome shotgun (WGS) entry which is preliminary data.</text>
</comment>
<feature type="domain" description="Peptidase M48" evidence="8">
    <location>
        <begin position="71"/>
        <end position="254"/>
    </location>
</feature>
<keyword evidence="1 6" id="KW-0645">Protease</keyword>
<feature type="signal peptide" evidence="7">
    <location>
        <begin position="1"/>
        <end position="22"/>
    </location>
</feature>
<dbReference type="PANTHER" id="PTHR22726:SF1">
    <property type="entry name" value="METALLOENDOPEPTIDASE OMA1, MITOCHONDRIAL"/>
    <property type="match status" value="1"/>
</dbReference>
<keyword evidence="4 6" id="KW-0862">Zinc</keyword>
<reference evidence="9 10" key="1">
    <citation type="submission" date="2019-03" db="EMBL/GenBank/DDBJ databases">
        <title>Genomic Encyclopedia of Type Strains, Phase IV (KMG-IV): sequencing the most valuable type-strain genomes for metagenomic binning, comparative biology and taxonomic classification.</title>
        <authorList>
            <person name="Goeker M."/>
        </authorList>
    </citation>
    <scope>NUCLEOTIDE SEQUENCE [LARGE SCALE GENOMIC DNA]</scope>
    <source>
        <strain evidence="9 10">DSM 26377</strain>
    </source>
</reference>
<dbReference type="PANTHER" id="PTHR22726">
    <property type="entry name" value="METALLOENDOPEPTIDASE OMA1"/>
    <property type="match status" value="1"/>
</dbReference>
<keyword evidence="10" id="KW-1185">Reference proteome</keyword>
<keyword evidence="3 6" id="KW-0378">Hydrolase</keyword>
<dbReference type="Proteomes" id="UP000295341">
    <property type="component" value="Unassembled WGS sequence"/>
</dbReference>
<comment type="cofactor">
    <cofactor evidence="6">
        <name>Zn(2+)</name>
        <dbReference type="ChEBI" id="CHEBI:29105"/>
    </cofactor>
    <text evidence="6">Binds 1 zinc ion per subunit.</text>
</comment>
<sequence>MNLRHRFLAALCGACFCGAAAAQQVDLNAIGDMLGKAGETVTAKNEVDEQAIGHEWAAMLTGAAPLVANEKLQRYVNRVGRWVALQSERPNLPWRFGVLDSPNVNAFATPGGYVFVTQGLVARLNSEAELAGVLGHEIAHVVRKHHLAAIRKTSGIGLGADLLVKFGLSKTEHADASAKLLSGAKEVMLRGLDKSDEYEADRMGVVLATRAGYDPYGLPAVLQAIEAISADDSSVALLFDTHPAPGARLDALSEAMGETFETYVEQPQAAERFAAETGR</sequence>
<dbReference type="InterPro" id="IPR051156">
    <property type="entry name" value="Mito/Outer_Membr_Metalloprot"/>
</dbReference>
<dbReference type="RefSeq" id="WP_133883342.1">
    <property type="nucleotide sequence ID" value="NZ_MWIN01000013.1"/>
</dbReference>
<evidence type="ECO:0000256" key="5">
    <source>
        <dbReference type="ARBA" id="ARBA00023049"/>
    </source>
</evidence>
<evidence type="ECO:0000313" key="10">
    <source>
        <dbReference type="Proteomes" id="UP000295341"/>
    </source>
</evidence>
<gene>
    <name evidence="9" type="ORF">DFR24_4187</name>
</gene>
<protein>
    <submittedName>
        <fullName evidence="9">Peptidase M48-like protein</fullName>
    </submittedName>
</protein>
<evidence type="ECO:0000256" key="1">
    <source>
        <dbReference type="ARBA" id="ARBA00022670"/>
    </source>
</evidence>
<dbReference type="Pfam" id="PF01435">
    <property type="entry name" value="Peptidase_M48"/>
    <property type="match status" value="1"/>
</dbReference>
<dbReference type="OrthoDB" id="9810445at2"/>
<proteinExistence type="inferred from homology"/>
<keyword evidence="7" id="KW-0732">Signal</keyword>
<feature type="chain" id="PRO_5030100187" evidence="7">
    <location>
        <begin position="23"/>
        <end position="279"/>
    </location>
</feature>
<comment type="similarity">
    <text evidence="6">Belongs to the peptidase M48 family.</text>
</comment>
<dbReference type="GO" id="GO:0046872">
    <property type="term" value="F:metal ion binding"/>
    <property type="evidence" value="ECO:0007669"/>
    <property type="project" value="UniProtKB-KW"/>
</dbReference>